<dbReference type="PANTHER" id="PTHR43687">
    <property type="entry name" value="ADENYLYLSULFATE REDUCTASE, BETA SUBUNIT"/>
    <property type="match status" value="1"/>
</dbReference>
<dbReference type="PROSITE" id="PS51379">
    <property type="entry name" value="4FE4S_FER_2"/>
    <property type="match status" value="3"/>
</dbReference>
<dbReference type="Pfam" id="PF12838">
    <property type="entry name" value="Fer4_7"/>
    <property type="match status" value="1"/>
</dbReference>
<accession>A0A2Z6E0S3</accession>
<proteinExistence type="predicted"/>
<sequence>MRMSNSPRERALAAIAALPSFAPVPALEFTVGNRLAIIGDPDVAFGWGERVQQACAVIVLATAHHHRLAALRAAHPDALVLPVDRAAIEGHAGAYRVLWECGDEQGEIACDLILDLQATPHWSGFELPVGYFAPGSDPLDQALAVLALVQLIGEWEKPRYVRFSSALCAHERNRIGGCSRCLEVCDTQAIRPSGDHVAIDPYWCQGCGDCVGVCPTGAVRFQYPRPADWSTALSAALDAWSDETPCTLLCYDERWRGALAQWEAEGGELPDHFLPLPIWRTTIFSEEWLLYALIRGVARVVLVSAAESEKPALLRAAAMVQTVFEALGDPYAAERVAIVCETTPEALTKRFSAPLSPYVSPGRFRFRLQTEKNDSMRLIRDALAKLAAERQVDAPVLLPSGSSWGAVAVTDRCTLCFACTGVCPTQALQAGGGIPKLQFTEARCVQCGLCANTCPEQAIELTPRWNPSQEANQAVILRQSEPAYCAECGAVLGPRSVLDKMVATLQSHPLFGQPDRQLLLRLCADCRVKAQFRETDPVRIWEL</sequence>
<evidence type="ECO:0000313" key="7">
    <source>
        <dbReference type="Proteomes" id="UP000262004"/>
    </source>
</evidence>
<keyword evidence="4" id="KW-0411">Iron-sulfur</keyword>
<evidence type="ECO:0000256" key="1">
    <source>
        <dbReference type="ARBA" id="ARBA00022485"/>
    </source>
</evidence>
<evidence type="ECO:0000256" key="2">
    <source>
        <dbReference type="ARBA" id="ARBA00022723"/>
    </source>
</evidence>
<feature type="domain" description="4Fe-4S ferredoxin-type" evidence="5">
    <location>
        <begin position="195"/>
        <end position="224"/>
    </location>
</feature>
<dbReference type="GO" id="GO:0051539">
    <property type="term" value="F:4 iron, 4 sulfur cluster binding"/>
    <property type="evidence" value="ECO:0007669"/>
    <property type="project" value="UniProtKB-KW"/>
</dbReference>
<dbReference type="AlphaFoldDB" id="A0A2Z6E0S3"/>
<keyword evidence="2" id="KW-0479">Metal-binding</keyword>
<dbReference type="Proteomes" id="UP000262004">
    <property type="component" value="Chromosome"/>
</dbReference>
<dbReference type="KEGG" id="htl:HPTL_1869"/>
<reference evidence="6 7" key="1">
    <citation type="submission" date="2018-04" db="EMBL/GenBank/DDBJ databases">
        <title>Complete genome sequence of Hydrogenophilus thermoluteolus TH-1.</title>
        <authorList>
            <person name="Arai H."/>
        </authorList>
    </citation>
    <scope>NUCLEOTIDE SEQUENCE [LARGE SCALE GENOMIC DNA]</scope>
    <source>
        <strain evidence="6 7">TH-1</strain>
    </source>
</reference>
<dbReference type="InterPro" id="IPR050572">
    <property type="entry name" value="Fe-S_Ferredoxin"/>
</dbReference>
<dbReference type="EMBL" id="AP018558">
    <property type="protein sequence ID" value="BBD78125.1"/>
    <property type="molecule type" value="Genomic_DNA"/>
</dbReference>
<evidence type="ECO:0000259" key="5">
    <source>
        <dbReference type="PROSITE" id="PS51379"/>
    </source>
</evidence>
<name>A0A2Z6E0S3_HYDTE</name>
<dbReference type="Gene3D" id="3.30.70.20">
    <property type="match status" value="2"/>
</dbReference>
<feature type="domain" description="4Fe-4S ferredoxin-type" evidence="5">
    <location>
        <begin position="404"/>
        <end position="433"/>
    </location>
</feature>
<organism evidence="6 7">
    <name type="scientific">Hydrogenophilus thermoluteolus</name>
    <name type="common">Pseudomonas hydrogenothermophila</name>
    <dbReference type="NCBI Taxonomy" id="297"/>
    <lineage>
        <taxon>Bacteria</taxon>
        <taxon>Pseudomonadati</taxon>
        <taxon>Pseudomonadota</taxon>
        <taxon>Hydrogenophilia</taxon>
        <taxon>Hydrogenophilales</taxon>
        <taxon>Hydrogenophilaceae</taxon>
        <taxon>Hydrogenophilus</taxon>
    </lineage>
</organism>
<feature type="domain" description="4Fe-4S ferredoxin-type" evidence="5">
    <location>
        <begin position="435"/>
        <end position="464"/>
    </location>
</feature>
<dbReference type="SUPFAM" id="SSF54862">
    <property type="entry name" value="4Fe-4S ferredoxins"/>
    <property type="match status" value="1"/>
</dbReference>
<dbReference type="GO" id="GO:0046872">
    <property type="term" value="F:metal ion binding"/>
    <property type="evidence" value="ECO:0007669"/>
    <property type="project" value="UniProtKB-KW"/>
</dbReference>
<keyword evidence="7" id="KW-1185">Reference proteome</keyword>
<gene>
    <name evidence="6" type="ORF">HPTL_1869</name>
</gene>
<dbReference type="InterPro" id="IPR017900">
    <property type="entry name" value="4Fe4S_Fe_S_CS"/>
</dbReference>
<keyword evidence="3" id="KW-0408">Iron</keyword>
<dbReference type="InterPro" id="IPR017896">
    <property type="entry name" value="4Fe4S_Fe-S-bd"/>
</dbReference>
<evidence type="ECO:0000256" key="3">
    <source>
        <dbReference type="ARBA" id="ARBA00023004"/>
    </source>
</evidence>
<dbReference type="PANTHER" id="PTHR43687:SF4">
    <property type="entry name" value="BLR5484 PROTEIN"/>
    <property type="match status" value="1"/>
</dbReference>
<evidence type="ECO:0000313" key="6">
    <source>
        <dbReference type="EMBL" id="BBD78125.1"/>
    </source>
</evidence>
<evidence type="ECO:0000256" key="4">
    <source>
        <dbReference type="ARBA" id="ARBA00023014"/>
    </source>
</evidence>
<dbReference type="OrthoDB" id="9808559at2"/>
<keyword evidence="1" id="KW-0004">4Fe-4S</keyword>
<dbReference type="Pfam" id="PF13187">
    <property type="entry name" value="Fer4_9"/>
    <property type="match status" value="1"/>
</dbReference>
<dbReference type="PROSITE" id="PS00198">
    <property type="entry name" value="4FE4S_FER_1"/>
    <property type="match status" value="2"/>
</dbReference>
<protein>
    <submittedName>
        <fullName evidence="6">Iron-sulfur-binding protein</fullName>
    </submittedName>
</protein>